<dbReference type="PATRIC" id="fig|2033.6.peg.2853"/>
<dbReference type="RefSeq" id="WP_058623692.1">
    <property type="nucleotide sequence ID" value="NZ_LDRT01000051.1"/>
</dbReference>
<dbReference type="Gene3D" id="3.40.50.720">
    <property type="entry name" value="NAD(P)-binding Rossmann-like Domain"/>
    <property type="match status" value="1"/>
</dbReference>
<dbReference type="InterPro" id="IPR036291">
    <property type="entry name" value="NAD(P)-bd_dom_sf"/>
</dbReference>
<proteinExistence type="inferred from homology"/>
<dbReference type="InterPro" id="IPR002347">
    <property type="entry name" value="SDR_fam"/>
</dbReference>
<dbReference type="PANTHER" id="PTHR24321">
    <property type="entry name" value="DEHYDROGENASES, SHORT CHAIN"/>
    <property type="match status" value="1"/>
</dbReference>
<comment type="similarity">
    <text evidence="1">Belongs to the short-chain dehydrogenases/reductases (SDR) family.</text>
</comment>
<organism evidence="3 4">
    <name type="scientific">Microbacterium testaceum</name>
    <name type="common">Aureobacterium testaceum</name>
    <name type="synonym">Brevibacterium testaceum</name>
    <dbReference type="NCBI Taxonomy" id="2033"/>
    <lineage>
        <taxon>Bacteria</taxon>
        <taxon>Bacillati</taxon>
        <taxon>Actinomycetota</taxon>
        <taxon>Actinomycetes</taxon>
        <taxon>Micrococcales</taxon>
        <taxon>Microbacteriaceae</taxon>
        <taxon>Microbacterium</taxon>
    </lineage>
</organism>
<evidence type="ECO:0000256" key="1">
    <source>
        <dbReference type="ARBA" id="ARBA00006484"/>
    </source>
</evidence>
<dbReference type="OrthoDB" id="3676637at2"/>
<gene>
    <name evidence="3" type="ORF">NS220_08800</name>
</gene>
<name>A0A147EXA9_MICTE</name>
<evidence type="ECO:0000256" key="2">
    <source>
        <dbReference type="ARBA" id="ARBA00023002"/>
    </source>
</evidence>
<keyword evidence="2" id="KW-0560">Oxidoreductase</keyword>
<dbReference type="SUPFAM" id="SSF51735">
    <property type="entry name" value="NAD(P)-binding Rossmann-fold domains"/>
    <property type="match status" value="1"/>
</dbReference>
<dbReference type="PANTHER" id="PTHR24321:SF15">
    <property type="entry name" value="OXIDOREDUCTASE UCPA"/>
    <property type="match status" value="1"/>
</dbReference>
<protein>
    <submittedName>
        <fullName evidence="3">Short-chain dehydrogenase</fullName>
    </submittedName>
</protein>
<dbReference type="EMBL" id="LDRT01000051">
    <property type="protein sequence ID" value="KTR94581.1"/>
    <property type="molecule type" value="Genomic_DNA"/>
</dbReference>
<reference evidence="3 4" key="1">
    <citation type="journal article" date="2016" name="Front. Microbiol.">
        <title>Genomic Resource of Rice Seed Associated Bacteria.</title>
        <authorList>
            <person name="Midha S."/>
            <person name="Bansal K."/>
            <person name="Sharma S."/>
            <person name="Kumar N."/>
            <person name="Patil P.P."/>
            <person name="Chaudhry V."/>
            <person name="Patil P.B."/>
        </authorList>
    </citation>
    <scope>NUCLEOTIDE SEQUENCE [LARGE SCALE GENOMIC DNA]</scope>
    <source>
        <strain evidence="3 4">NS220</strain>
    </source>
</reference>
<dbReference type="Pfam" id="PF13561">
    <property type="entry name" value="adh_short_C2"/>
    <property type="match status" value="1"/>
</dbReference>
<accession>A0A147EXA9</accession>
<dbReference type="GO" id="GO:0016491">
    <property type="term" value="F:oxidoreductase activity"/>
    <property type="evidence" value="ECO:0007669"/>
    <property type="project" value="UniProtKB-KW"/>
</dbReference>
<dbReference type="Proteomes" id="UP000075025">
    <property type="component" value="Unassembled WGS sequence"/>
</dbReference>
<dbReference type="AlphaFoldDB" id="A0A147EXA9"/>
<evidence type="ECO:0000313" key="4">
    <source>
        <dbReference type="Proteomes" id="UP000075025"/>
    </source>
</evidence>
<comment type="caution">
    <text evidence="3">The sequence shown here is derived from an EMBL/GenBank/DDBJ whole genome shotgun (WGS) entry which is preliminary data.</text>
</comment>
<evidence type="ECO:0000313" key="3">
    <source>
        <dbReference type="EMBL" id="KTR94581.1"/>
    </source>
</evidence>
<dbReference type="PRINTS" id="PR00081">
    <property type="entry name" value="GDHRDH"/>
</dbReference>
<sequence length="269" mass="27686">MSDNTHPAEGTPRTYVITGVASGIGKTTAAILSAAGHRIVGVDVRDADVIADLSTAEGRSGLFSAVNEASEGHVDAIIAVAGVAAPAPITIRVNYFGAVATLETLRPLLLRSDAPRAAIVSSFSTLQDVDDAVVDACLAGDESSAVEAAEAAVARDGGMTLYASSKRAISRWVRRAAIRPEWAGAGIPVNAVGPGIVISPMTQPMLDDPEQRAGLLRMVPMPLHGPSDATAPGELLAWLTGPTNTHVTGQVIFVDGGADATLRPHDIFQ</sequence>